<dbReference type="Proteomes" id="UP000051236">
    <property type="component" value="Unassembled WGS sequence"/>
</dbReference>
<dbReference type="RefSeq" id="WP_035456080.1">
    <property type="nucleotide sequence ID" value="NZ_AZGA01000064.1"/>
</dbReference>
<evidence type="ECO:0000256" key="2">
    <source>
        <dbReference type="ARBA" id="ARBA00022723"/>
    </source>
</evidence>
<dbReference type="Gene3D" id="1.10.30.20">
    <property type="entry name" value="Bacterial XPD DNA helicase, FeS cluster domain"/>
    <property type="match status" value="1"/>
</dbReference>
<dbReference type="InterPro" id="IPR006555">
    <property type="entry name" value="ATP-dep_Helicase_C"/>
</dbReference>
<dbReference type="SMART" id="SM00488">
    <property type="entry name" value="DEXDc2"/>
    <property type="match status" value="1"/>
</dbReference>
<proteinExistence type="inferred from homology"/>
<sequence>MAKKLIGVRTIVEFELKSGSIDQRTTSSEHSALEGTRIHQMLQKRAPKNYDKEVRLQLPYTLSNGTEITIDGRADGIFRDAKTKAYTIDEIKTSETLFAQLEPGTLALYWGQVKFYGYLFLATHPDLDSITLQLTYYQTLDKDITRTQQTYTRAELEAFALPIIADYAGWLVFEANWQAKRQQAAQQLKFPFPAFRNQQRSLATSVYKTILTNQTLLVEAPTGTGKTMATLFPTVKAMGESEINRIFYLTAKQSTRHVAEKALVKMATKGAQLKAVTLTAKDKICFMDERICTPEHCPFAKGYFDRRKTGLKDILDHENQLDRPTIEQYARQHQLCPFEFALDASLFCDVVICDYNYLFDPLVYLQRFFADKAPDSVFLVDEAHNLVERARSMYSTALTDGEIAPILAELAALPHLKKLDKKLQKSLNQILDAFTTLTVNQKQPLTQPDPPLDLVDALGRFIERAHDWLKEQGDTLLAKAVLNFYLGAIRFTRIYDYYDDTFATEISPGTPNVVKLLCFDPAEHVAESLAKGKASVLFSATLSPMPYYQEVFGNTESLVYRLASPFPVAHQRILIPTYIKTTYQARQQNLPKIVAGIHTLISGQTGNYLVFCPSYALLQQVAADFKAAHPQVATIEQQSNMPEAARQAFLGAFQDAPAKTLVGFAILGGIFSEGIDLVGQRLIGVAVVTVGLPGLSLEKNTLQQYFDAKNHQGFAYAYQLPGMNHVLQAAGRLIRQVNDRGIVLLLDQRFLNPSYQQYFPAHWPAQIQVIHNPGELQQAVTTFWQQPAKADHEPA</sequence>
<keyword evidence="1" id="KW-0004">4Fe-4S</keyword>
<dbReference type="InterPro" id="IPR042493">
    <property type="entry name" value="XPD_DNA_FeS"/>
</dbReference>
<dbReference type="OrthoDB" id="9765586at2"/>
<dbReference type="GO" id="GO:0003678">
    <property type="term" value="F:DNA helicase activity"/>
    <property type="evidence" value="ECO:0007669"/>
    <property type="project" value="InterPro"/>
</dbReference>
<dbReference type="PANTHER" id="PTHR11472">
    <property type="entry name" value="DNA REPAIR DEAD HELICASE RAD3/XP-D SUBFAMILY MEMBER"/>
    <property type="match status" value="1"/>
</dbReference>
<evidence type="ECO:0000256" key="5">
    <source>
        <dbReference type="ARBA" id="ARBA00022801"/>
    </source>
</evidence>
<name>X0PWG5_9LACO</name>
<evidence type="ECO:0000259" key="14">
    <source>
        <dbReference type="PROSITE" id="PS51193"/>
    </source>
</evidence>
<evidence type="ECO:0000256" key="1">
    <source>
        <dbReference type="ARBA" id="ARBA00022485"/>
    </source>
</evidence>
<dbReference type="Gene3D" id="1.10.275.40">
    <property type="match status" value="1"/>
</dbReference>
<keyword evidence="8" id="KW-0408">Iron</keyword>
<dbReference type="InterPro" id="IPR010614">
    <property type="entry name" value="RAD3-like_helicase_DEAD"/>
</dbReference>
<dbReference type="GO" id="GO:0006281">
    <property type="term" value="P:DNA repair"/>
    <property type="evidence" value="ECO:0007669"/>
    <property type="project" value="UniProtKB-KW"/>
</dbReference>
<dbReference type="EMBL" id="AZGA01000064">
    <property type="protein sequence ID" value="KRM32918.1"/>
    <property type="molecule type" value="Genomic_DNA"/>
</dbReference>
<dbReference type="AlphaFoldDB" id="X0PWG5"/>
<accession>X0PWG5</accession>
<evidence type="ECO:0000256" key="13">
    <source>
        <dbReference type="ARBA" id="ARBA00038058"/>
    </source>
</evidence>
<protein>
    <submittedName>
        <fullName evidence="15">DNA helicase</fullName>
    </submittedName>
</protein>
<dbReference type="GO" id="GO:0003677">
    <property type="term" value="F:DNA binding"/>
    <property type="evidence" value="ECO:0007669"/>
    <property type="project" value="UniProtKB-KW"/>
</dbReference>
<dbReference type="GO" id="GO:0005524">
    <property type="term" value="F:ATP binding"/>
    <property type="evidence" value="ECO:0007669"/>
    <property type="project" value="UniProtKB-KW"/>
</dbReference>
<dbReference type="InterPro" id="IPR011545">
    <property type="entry name" value="DEAD/DEAH_box_helicase_dom"/>
</dbReference>
<dbReference type="InterPro" id="IPR045028">
    <property type="entry name" value="DinG/Rad3-like"/>
</dbReference>
<gene>
    <name evidence="15" type="ORF">FC83_GL000112</name>
</gene>
<keyword evidence="6 15" id="KW-0347">Helicase</keyword>
<keyword evidence="2" id="KW-0479">Metal-binding</keyword>
<keyword evidence="12" id="KW-0413">Isomerase</keyword>
<dbReference type="Gene3D" id="3.90.320.10">
    <property type="match status" value="1"/>
</dbReference>
<dbReference type="STRING" id="1423734.FC83_GL000112"/>
<dbReference type="GO" id="GO:0046872">
    <property type="term" value="F:metal ion binding"/>
    <property type="evidence" value="ECO:0007669"/>
    <property type="project" value="UniProtKB-KW"/>
</dbReference>
<dbReference type="SMART" id="SM00491">
    <property type="entry name" value="HELICc2"/>
    <property type="match status" value="1"/>
</dbReference>
<dbReference type="InterPro" id="IPR027417">
    <property type="entry name" value="P-loop_NTPase"/>
</dbReference>
<dbReference type="PROSITE" id="PS51193">
    <property type="entry name" value="HELICASE_ATP_BIND_2"/>
    <property type="match status" value="1"/>
</dbReference>
<evidence type="ECO:0000256" key="12">
    <source>
        <dbReference type="ARBA" id="ARBA00023235"/>
    </source>
</evidence>
<evidence type="ECO:0000256" key="9">
    <source>
        <dbReference type="ARBA" id="ARBA00023014"/>
    </source>
</evidence>
<dbReference type="Pfam" id="PF00270">
    <property type="entry name" value="DEAD"/>
    <property type="match status" value="1"/>
</dbReference>
<dbReference type="Pfam" id="PF06733">
    <property type="entry name" value="DEAD_2"/>
    <property type="match status" value="1"/>
</dbReference>
<comment type="similarity">
    <text evidence="13">Belongs to the helicase family. DinG subfamily.</text>
</comment>
<evidence type="ECO:0000256" key="8">
    <source>
        <dbReference type="ARBA" id="ARBA00023004"/>
    </source>
</evidence>
<evidence type="ECO:0000256" key="10">
    <source>
        <dbReference type="ARBA" id="ARBA00023125"/>
    </source>
</evidence>
<keyword evidence="5" id="KW-0378">Hydrolase</keyword>
<keyword evidence="10" id="KW-0238">DNA-binding</keyword>
<evidence type="ECO:0000256" key="11">
    <source>
        <dbReference type="ARBA" id="ARBA00023204"/>
    </source>
</evidence>
<dbReference type="InterPro" id="IPR014013">
    <property type="entry name" value="Helic_SF1/SF2_ATP-bd_DinG/Rad3"/>
</dbReference>
<organism evidence="15 16">
    <name type="scientific">Agrilactobacillus composti DSM 18527 = JCM 14202</name>
    <dbReference type="NCBI Taxonomy" id="1423734"/>
    <lineage>
        <taxon>Bacteria</taxon>
        <taxon>Bacillati</taxon>
        <taxon>Bacillota</taxon>
        <taxon>Bacilli</taxon>
        <taxon>Lactobacillales</taxon>
        <taxon>Lactobacillaceae</taxon>
        <taxon>Agrilactobacillus</taxon>
    </lineage>
</organism>
<evidence type="ECO:0000313" key="16">
    <source>
        <dbReference type="Proteomes" id="UP000051236"/>
    </source>
</evidence>
<evidence type="ECO:0000313" key="15">
    <source>
        <dbReference type="EMBL" id="KRM32918.1"/>
    </source>
</evidence>
<keyword evidence="9" id="KW-0411">Iron-sulfur</keyword>
<dbReference type="InterPro" id="IPR006554">
    <property type="entry name" value="Helicase-like_DEXD_c2"/>
</dbReference>
<evidence type="ECO:0000256" key="4">
    <source>
        <dbReference type="ARBA" id="ARBA00022763"/>
    </source>
</evidence>
<dbReference type="InterPro" id="IPR011604">
    <property type="entry name" value="PDDEXK-like_dom_sf"/>
</dbReference>
<keyword evidence="11" id="KW-0234">DNA repair</keyword>
<dbReference type="Gene3D" id="3.40.50.300">
    <property type="entry name" value="P-loop containing nucleotide triphosphate hydrolases"/>
    <property type="match status" value="2"/>
</dbReference>
<keyword evidence="7" id="KW-0067">ATP-binding</keyword>
<keyword evidence="16" id="KW-1185">Reference proteome</keyword>
<evidence type="ECO:0000256" key="7">
    <source>
        <dbReference type="ARBA" id="ARBA00022840"/>
    </source>
</evidence>
<dbReference type="Pfam" id="PF13307">
    <property type="entry name" value="Helicase_C_2"/>
    <property type="match status" value="1"/>
</dbReference>
<evidence type="ECO:0000256" key="6">
    <source>
        <dbReference type="ARBA" id="ARBA00022806"/>
    </source>
</evidence>
<dbReference type="SUPFAM" id="SSF52540">
    <property type="entry name" value="P-loop containing nucleoside triphosphate hydrolases"/>
    <property type="match status" value="2"/>
</dbReference>
<dbReference type="PATRIC" id="fig|1423734.3.peg.111"/>
<dbReference type="eggNOG" id="COG1199">
    <property type="taxonomic scope" value="Bacteria"/>
</dbReference>
<dbReference type="PANTHER" id="PTHR11472:SF34">
    <property type="entry name" value="REGULATOR OF TELOMERE ELONGATION HELICASE 1"/>
    <property type="match status" value="1"/>
</dbReference>
<reference evidence="15 16" key="1">
    <citation type="journal article" date="2015" name="Genome Announc.">
        <title>Expanding the biotechnology potential of lactobacilli through comparative genomics of 213 strains and associated genera.</title>
        <authorList>
            <person name="Sun Z."/>
            <person name="Harris H.M."/>
            <person name="McCann A."/>
            <person name="Guo C."/>
            <person name="Argimon S."/>
            <person name="Zhang W."/>
            <person name="Yang X."/>
            <person name="Jeffery I.B."/>
            <person name="Cooney J.C."/>
            <person name="Kagawa T.F."/>
            <person name="Liu W."/>
            <person name="Song Y."/>
            <person name="Salvetti E."/>
            <person name="Wrobel A."/>
            <person name="Rasinkangas P."/>
            <person name="Parkhill J."/>
            <person name="Rea M.C."/>
            <person name="O'Sullivan O."/>
            <person name="Ritari J."/>
            <person name="Douillard F.P."/>
            <person name="Paul Ross R."/>
            <person name="Yang R."/>
            <person name="Briner A.E."/>
            <person name="Felis G.E."/>
            <person name="de Vos W.M."/>
            <person name="Barrangou R."/>
            <person name="Klaenhammer T.R."/>
            <person name="Caufield P.W."/>
            <person name="Cui Y."/>
            <person name="Zhang H."/>
            <person name="O'Toole P.W."/>
        </authorList>
    </citation>
    <scope>NUCLEOTIDE SEQUENCE [LARGE SCALE GENOMIC DNA]</scope>
    <source>
        <strain evidence="15 16">DSM 18527</strain>
    </source>
</reference>
<feature type="domain" description="Helicase ATP-binding" evidence="14">
    <location>
        <begin position="185"/>
        <end position="434"/>
    </location>
</feature>
<evidence type="ECO:0000256" key="3">
    <source>
        <dbReference type="ARBA" id="ARBA00022741"/>
    </source>
</evidence>
<dbReference type="GO" id="GO:0051539">
    <property type="term" value="F:4 iron, 4 sulfur cluster binding"/>
    <property type="evidence" value="ECO:0007669"/>
    <property type="project" value="UniProtKB-KW"/>
</dbReference>
<comment type="caution">
    <text evidence="15">The sequence shown here is derived from an EMBL/GenBank/DDBJ whole genome shotgun (WGS) entry which is preliminary data.</text>
</comment>
<keyword evidence="4" id="KW-0227">DNA damage</keyword>
<dbReference type="GO" id="GO:0016818">
    <property type="term" value="F:hydrolase activity, acting on acid anhydrides, in phosphorus-containing anhydrides"/>
    <property type="evidence" value="ECO:0007669"/>
    <property type="project" value="InterPro"/>
</dbReference>
<keyword evidence="3" id="KW-0547">Nucleotide-binding</keyword>